<name>A0AA35QYR8_GEOBA</name>
<evidence type="ECO:0000256" key="1">
    <source>
        <dbReference type="SAM" id="MobiDB-lite"/>
    </source>
</evidence>
<feature type="region of interest" description="Disordered" evidence="1">
    <location>
        <begin position="1"/>
        <end position="21"/>
    </location>
</feature>
<accession>A0AA35QYR8</accession>
<dbReference type="Proteomes" id="UP001174909">
    <property type="component" value="Unassembled WGS sequence"/>
</dbReference>
<dbReference type="AlphaFoldDB" id="A0AA35QYR8"/>
<dbReference type="InterPro" id="IPR036661">
    <property type="entry name" value="Luciferase-like_sf"/>
</dbReference>
<feature type="compositionally biased region" description="Low complexity" evidence="1">
    <location>
        <begin position="1"/>
        <end position="12"/>
    </location>
</feature>
<gene>
    <name evidence="2" type="ORF">GBAR_LOCUS1944</name>
</gene>
<evidence type="ECO:0000313" key="2">
    <source>
        <dbReference type="EMBL" id="CAI7996732.1"/>
    </source>
</evidence>
<dbReference type="Gene3D" id="3.20.20.30">
    <property type="entry name" value="Luciferase-like domain"/>
    <property type="match status" value="1"/>
</dbReference>
<dbReference type="SUPFAM" id="SSF51679">
    <property type="entry name" value="Bacterial luciferase-like"/>
    <property type="match status" value="1"/>
</dbReference>
<comment type="caution">
    <text evidence="2">The sequence shown here is derived from an EMBL/GenBank/DDBJ whole genome shotgun (WGS) entry which is preliminary data.</text>
</comment>
<evidence type="ECO:0000313" key="3">
    <source>
        <dbReference type="Proteomes" id="UP001174909"/>
    </source>
</evidence>
<evidence type="ECO:0008006" key="4">
    <source>
        <dbReference type="Google" id="ProtNLM"/>
    </source>
</evidence>
<protein>
    <recommendedName>
        <fullName evidence="4">Luciferase</fullName>
    </recommendedName>
</protein>
<reference evidence="2" key="1">
    <citation type="submission" date="2023-03" db="EMBL/GenBank/DDBJ databases">
        <authorList>
            <person name="Steffen K."/>
            <person name="Cardenas P."/>
        </authorList>
    </citation>
    <scope>NUCLEOTIDE SEQUENCE</scope>
</reference>
<dbReference type="EMBL" id="CASHTH010000277">
    <property type="protein sequence ID" value="CAI7996732.1"/>
    <property type="molecule type" value="Genomic_DNA"/>
</dbReference>
<keyword evidence="3" id="KW-1185">Reference proteome</keyword>
<proteinExistence type="predicted"/>
<sequence length="193" mass="21005">MAPASTATAAASHRGHAERRRGALRCHAPAGTGGLVPTVEDVATISGKYFKWCEEAGWTPQPDEVVFRGSIYLAETDEKAWDWFHRQEDQGRARGMAMRSSVAQVIQAQRTGQDIDYSHVFAGSASGDIVGAAPALTFVGGPDSITEQIKAYHDRCGAGVIDLFFQQPSLSHGDIMDEIELFGREVLPRIKEF</sequence>
<organism evidence="2 3">
    <name type="scientific">Geodia barretti</name>
    <name type="common">Barrett's horny sponge</name>
    <dbReference type="NCBI Taxonomy" id="519541"/>
    <lineage>
        <taxon>Eukaryota</taxon>
        <taxon>Metazoa</taxon>
        <taxon>Porifera</taxon>
        <taxon>Demospongiae</taxon>
        <taxon>Heteroscleromorpha</taxon>
        <taxon>Tetractinellida</taxon>
        <taxon>Astrophorina</taxon>
        <taxon>Geodiidae</taxon>
        <taxon>Geodia</taxon>
    </lineage>
</organism>
<dbReference type="GO" id="GO:0016705">
    <property type="term" value="F:oxidoreductase activity, acting on paired donors, with incorporation or reduction of molecular oxygen"/>
    <property type="evidence" value="ECO:0007669"/>
    <property type="project" value="InterPro"/>
</dbReference>